<keyword evidence="1" id="KW-1133">Transmembrane helix</keyword>
<reference evidence="2" key="1">
    <citation type="submission" date="2021-02" db="EMBL/GenBank/DDBJ databases">
        <authorList>
            <person name="Dougan E. K."/>
            <person name="Rhodes N."/>
            <person name="Thang M."/>
            <person name="Chan C."/>
        </authorList>
    </citation>
    <scope>NUCLEOTIDE SEQUENCE</scope>
</reference>
<feature type="transmembrane region" description="Helical" evidence="1">
    <location>
        <begin position="202"/>
        <end position="227"/>
    </location>
</feature>
<comment type="caution">
    <text evidence="2">The sequence shown here is derived from an EMBL/GenBank/DDBJ whole genome shotgun (WGS) entry which is preliminary data.</text>
</comment>
<dbReference type="EMBL" id="CAJNDS010002413">
    <property type="protein sequence ID" value="CAE7465889.1"/>
    <property type="molecule type" value="Genomic_DNA"/>
</dbReference>
<proteinExistence type="predicted"/>
<feature type="transmembrane region" description="Helical" evidence="1">
    <location>
        <begin position="379"/>
        <end position="397"/>
    </location>
</feature>
<dbReference type="AlphaFoldDB" id="A0A812S919"/>
<feature type="transmembrane region" description="Helical" evidence="1">
    <location>
        <begin position="105"/>
        <end position="125"/>
    </location>
</feature>
<evidence type="ECO:0000313" key="2">
    <source>
        <dbReference type="EMBL" id="CAE7465889.1"/>
    </source>
</evidence>
<protein>
    <submittedName>
        <fullName evidence="2">UGT80B1 protein</fullName>
    </submittedName>
</protein>
<evidence type="ECO:0000313" key="3">
    <source>
        <dbReference type="Proteomes" id="UP000604046"/>
    </source>
</evidence>
<name>A0A812S919_9DINO</name>
<feature type="transmembrane region" description="Helical" evidence="1">
    <location>
        <begin position="341"/>
        <end position="359"/>
    </location>
</feature>
<feature type="transmembrane region" description="Helical" evidence="1">
    <location>
        <begin position="418"/>
        <end position="442"/>
    </location>
</feature>
<organism evidence="2 3">
    <name type="scientific">Symbiodinium natans</name>
    <dbReference type="NCBI Taxonomy" id="878477"/>
    <lineage>
        <taxon>Eukaryota</taxon>
        <taxon>Sar</taxon>
        <taxon>Alveolata</taxon>
        <taxon>Dinophyceae</taxon>
        <taxon>Suessiales</taxon>
        <taxon>Symbiodiniaceae</taxon>
        <taxon>Symbiodinium</taxon>
    </lineage>
</organism>
<gene>
    <name evidence="2" type="primary">UGT80B1</name>
    <name evidence="2" type="ORF">SNAT2548_LOCUS26013</name>
</gene>
<feature type="transmembrane region" description="Helical" evidence="1">
    <location>
        <begin position="239"/>
        <end position="260"/>
    </location>
</feature>
<feature type="transmembrane region" description="Helical" evidence="1">
    <location>
        <begin position="69"/>
        <end position="93"/>
    </location>
</feature>
<keyword evidence="1" id="KW-0812">Transmembrane</keyword>
<evidence type="ECO:0000256" key="1">
    <source>
        <dbReference type="SAM" id="Phobius"/>
    </source>
</evidence>
<keyword evidence="3" id="KW-1185">Reference proteome</keyword>
<keyword evidence="1" id="KW-0472">Membrane</keyword>
<dbReference type="Proteomes" id="UP000604046">
    <property type="component" value="Unassembled WGS sequence"/>
</dbReference>
<feature type="transmembrane region" description="Helical" evidence="1">
    <location>
        <begin position="448"/>
        <end position="467"/>
    </location>
</feature>
<accession>A0A812S919</accession>
<sequence length="488" mass="54575">MSEMKPTRPEMVRSVRVFQALRNFGAAFRGVEADFYSMSKPTKKMQFWSHSWHGSMTAKVLTLYLTQNAFPAAFLSTILAFCVTMFFALSRIPSLDHVVSTFSERAVPCCLPLAFASYGLVLLFWQRQEEVFVDKLCINEWDRQLKAEGILNIGAILKSSDSMLVLWDKTYQKRLWCLFEIAAFLHSRPDGQKPHLVIRPTLLGPLVAVLNLGLIVGSGAAYLSAYVADLTSEGSGPILPFWVLFGLITVQVQFAVADLARRYCREVEDLSQELRSFRLDDARAWCCSVGHVNPASGGSIPCDRAVVERCICSWFGCVDEFERTVRTEVLSILDSQLSTALTSYCRIVEASPCILWAFADFSVSPMLEGNADAAMRLLLRGFAYWLGVVPAFLAVLYRMAHCLRRARRSWCLDKLVSMMLACFGVCLFVCTAVAEGALFGLLRPWLPRAAYGAIFCFSSLTLAALLWNRPRCFPRRPLFGASAATLRV</sequence>